<evidence type="ECO:0000256" key="7">
    <source>
        <dbReference type="SAM" id="MobiDB-lite"/>
    </source>
</evidence>
<keyword evidence="3" id="KW-1003">Cell membrane</keyword>
<evidence type="ECO:0000256" key="2">
    <source>
        <dbReference type="ARBA" id="ARBA00022448"/>
    </source>
</evidence>
<evidence type="ECO:0000256" key="1">
    <source>
        <dbReference type="ARBA" id="ARBA00004651"/>
    </source>
</evidence>
<feature type="transmembrane region" description="Helical" evidence="8">
    <location>
        <begin position="381"/>
        <end position="401"/>
    </location>
</feature>
<dbReference type="Proteomes" id="UP000288079">
    <property type="component" value="Unassembled WGS sequence"/>
</dbReference>
<dbReference type="OrthoDB" id="1098407at2"/>
<name>A0A401M098_9BACE</name>
<dbReference type="PANTHER" id="PTHR23517">
    <property type="entry name" value="RESISTANCE PROTEIN MDTM, PUTATIVE-RELATED-RELATED"/>
    <property type="match status" value="1"/>
</dbReference>
<feature type="transmembrane region" description="Helical" evidence="8">
    <location>
        <begin position="51"/>
        <end position="69"/>
    </location>
</feature>
<feature type="domain" description="Major facilitator superfamily (MFS) profile" evidence="9">
    <location>
        <begin position="14"/>
        <end position="407"/>
    </location>
</feature>
<keyword evidence="6 8" id="KW-0472">Membrane</keyword>
<dbReference type="SUPFAM" id="SSF103473">
    <property type="entry name" value="MFS general substrate transporter"/>
    <property type="match status" value="1"/>
</dbReference>
<evidence type="ECO:0000256" key="5">
    <source>
        <dbReference type="ARBA" id="ARBA00022989"/>
    </source>
</evidence>
<evidence type="ECO:0000313" key="11">
    <source>
        <dbReference type="Proteomes" id="UP000288079"/>
    </source>
</evidence>
<feature type="transmembrane region" description="Helical" evidence="8">
    <location>
        <begin position="263"/>
        <end position="282"/>
    </location>
</feature>
<dbReference type="EMBL" id="BHWB01000022">
    <property type="protein sequence ID" value="GCB37250.1"/>
    <property type="molecule type" value="Genomic_DNA"/>
</dbReference>
<dbReference type="InterPro" id="IPR036259">
    <property type="entry name" value="MFS_trans_sf"/>
</dbReference>
<feature type="transmembrane region" description="Helical" evidence="8">
    <location>
        <begin position="347"/>
        <end position="369"/>
    </location>
</feature>
<reference evidence="10 11" key="1">
    <citation type="submission" date="2018-10" db="EMBL/GenBank/DDBJ databases">
        <title>Draft Genome Sequence of Bacteroides sp. KCTC 15687.</title>
        <authorList>
            <person name="Yu S.Y."/>
            <person name="Kim J.S."/>
            <person name="Oh B.S."/>
            <person name="Park S.H."/>
            <person name="Kang S.W."/>
            <person name="Park J.E."/>
            <person name="Choi S.H."/>
            <person name="Han K.I."/>
            <person name="Lee K.C."/>
            <person name="Eom M.K."/>
            <person name="Suh M.K."/>
            <person name="Lee D.H."/>
            <person name="Yoon H."/>
            <person name="Kim B."/>
            <person name="Yang S.J."/>
            <person name="Lee J.S."/>
            <person name="Lee J.H."/>
        </authorList>
    </citation>
    <scope>NUCLEOTIDE SEQUENCE [LARGE SCALE GENOMIC DNA]</scope>
    <source>
        <strain evidence="10 11">KCTC 15687</strain>
    </source>
</reference>
<evidence type="ECO:0000256" key="3">
    <source>
        <dbReference type="ARBA" id="ARBA00022475"/>
    </source>
</evidence>
<feature type="transmembrane region" description="Helical" evidence="8">
    <location>
        <begin position="316"/>
        <end position="335"/>
    </location>
</feature>
<evidence type="ECO:0000256" key="8">
    <source>
        <dbReference type="SAM" id="Phobius"/>
    </source>
</evidence>
<keyword evidence="2" id="KW-0813">Transport</keyword>
<protein>
    <submittedName>
        <fullName evidence="10">MFS transporter</fullName>
    </submittedName>
</protein>
<dbReference type="PROSITE" id="PS50850">
    <property type="entry name" value="MFS"/>
    <property type="match status" value="1"/>
</dbReference>
<feature type="transmembrane region" description="Helical" evidence="8">
    <location>
        <begin position="81"/>
        <end position="99"/>
    </location>
</feature>
<dbReference type="Pfam" id="PF07690">
    <property type="entry name" value="MFS_1"/>
    <property type="match status" value="1"/>
</dbReference>
<feature type="transmembrane region" description="Helical" evidence="8">
    <location>
        <begin position="105"/>
        <end position="128"/>
    </location>
</feature>
<dbReference type="InterPro" id="IPR050171">
    <property type="entry name" value="MFS_Transporters"/>
</dbReference>
<feature type="transmembrane region" description="Helical" evidence="8">
    <location>
        <begin position="168"/>
        <end position="186"/>
    </location>
</feature>
<feature type="transmembrane region" description="Helical" evidence="8">
    <location>
        <begin position="140"/>
        <end position="162"/>
    </location>
</feature>
<feature type="transmembrane region" description="Helical" evidence="8">
    <location>
        <begin position="294"/>
        <end position="310"/>
    </location>
</feature>
<keyword evidence="11" id="KW-1185">Reference proteome</keyword>
<evidence type="ECO:0000259" key="9">
    <source>
        <dbReference type="PROSITE" id="PS50850"/>
    </source>
</evidence>
<dbReference type="RefSeq" id="WP_125042654.1">
    <property type="nucleotide sequence ID" value="NZ_BHWB01000022.1"/>
</dbReference>
<dbReference type="InterPro" id="IPR020846">
    <property type="entry name" value="MFS_dom"/>
</dbReference>
<dbReference type="InterPro" id="IPR011701">
    <property type="entry name" value="MFS"/>
</dbReference>
<dbReference type="GO" id="GO:0022857">
    <property type="term" value="F:transmembrane transporter activity"/>
    <property type="evidence" value="ECO:0007669"/>
    <property type="project" value="InterPro"/>
</dbReference>
<gene>
    <name evidence="10" type="ORF">KGMB02408_41950</name>
</gene>
<dbReference type="CDD" id="cd17473">
    <property type="entry name" value="MFS_arabinose_efflux_permease_like"/>
    <property type="match status" value="1"/>
</dbReference>
<organism evidence="10 11">
    <name type="scientific">Bacteroides faecalis</name>
    <dbReference type="NCBI Taxonomy" id="2447885"/>
    <lineage>
        <taxon>Bacteria</taxon>
        <taxon>Pseudomonadati</taxon>
        <taxon>Bacteroidota</taxon>
        <taxon>Bacteroidia</taxon>
        <taxon>Bacteroidales</taxon>
        <taxon>Bacteroidaceae</taxon>
        <taxon>Bacteroides</taxon>
    </lineage>
</organism>
<comment type="subcellular location">
    <subcellularLocation>
        <location evidence="1">Cell membrane</location>
        <topology evidence="1">Multi-pass membrane protein</topology>
    </subcellularLocation>
</comment>
<feature type="region of interest" description="Disordered" evidence="7">
    <location>
        <begin position="194"/>
        <end position="213"/>
    </location>
</feature>
<keyword evidence="4 8" id="KW-0812">Transmembrane</keyword>
<evidence type="ECO:0000256" key="6">
    <source>
        <dbReference type="ARBA" id="ARBA00023136"/>
    </source>
</evidence>
<comment type="caution">
    <text evidence="10">The sequence shown here is derived from an EMBL/GenBank/DDBJ whole genome shotgun (WGS) entry which is preliminary data.</text>
</comment>
<keyword evidence="5 8" id="KW-1133">Transmembrane helix</keyword>
<sequence>MRIQTGHGTIPLITLIGIWSISALNALPGLAVSPILGKLSVIFPHSTELDIQMLSSLPSLLVIPFILLAGKLTERVNFIRLLQAGLAIFALSGILYLLSNKMWQLIAVSAMLGVGSGMIVPLSTGLISKYFSGAYRVKQFGLSSAITNVTLVVATTVTGYLAEVNWHLPFVVYLLPIVSLVLSVYLKRSMDSEGDSSLAKKESSDGSEDEEVDTDTLHSKYGINVKHLVQVMFFYGLSTFLALVVTFNLPFLMEEYHFTSGNSGIMISLFFLAIMAPGFFLNQIVGRLKEKTKFYSLLSIAIGLALIWISPKEWVIAPGCILVGLGYGVIQPIIYDKTTHTAISKKVTLALAFVMMMNYLAILLCPFIIDFFQSMFHIKTQQFGFVFNLCITIVTLIWAYVRRHEFLFNDQLK</sequence>
<evidence type="ECO:0000313" key="10">
    <source>
        <dbReference type="EMBL" id="GCB37250.1"/>
    </source>
</evidence>
<dbReference type="PANTHER" id="PTHR23517:SF2">
    <property type="entry name" value="MULTIDRUG RESISTANCE PROTEIN MDTH"/>
    <property type="match status" value="1"/>
</dbReference>
<evidence type="ECO:0000256" key="4">
    <source>
        <dbReference type="ARBA" id="ARBA00022692"/>
    </source>
</evidence>
<accession>A0A401M098</accession>
<feature type="transmembrane region" description="Helical" evidence="8">
    <location>
        <begin position="12"/>
        <end position="31"/>
    </location>
</feature>
<proteinExistence type="predicted"/>
<dbReference type="AlphaFoldDB" id="A0A401M098"/>
<dbReference type="GO" id="GO:0005886">
    <property type="term" value="C:plasma membrane"/>
    <property type="evidence" value="ECO:0007669"/>
    <property type="project" value="UniProtKB-SubCell"/>
</dbReference>
<feature type="transmembrane region" description="Helical" evidence="8">
    <location>
        <begin position="228"/>
        <end position="251"/>
    </location>
</feature>
<dbReference type="Gene3D" id="1.20.1250.20">
    <property type="entry name" value="MFS general substrate transporter like domains"/>
    <property type="match status" value="1"/>
</dbReference>